<dbReference type="Proteomes" id="UP000194137">
    <property type="component" value="Chromosome"/>
</dbReference>
<dbReference type="STRING" id="1235591.CAK95_06470"/>
<comment type="similarity">
    <text evidence="1">Belongs to the universal stress protein A family.</text>
</comment>
<evidence type="ECO:0000313" key="5">
    <source>
        <dbReference type="Proteomes" id="UP000194137"/>
    </source>
</evidence>
<dbReference type="CDD" id="cd00293">
    <property type="entry name" value="USP-like"/>
    <property type="match status" value="2"/>
</dbReference>
<evidence type="ECO:0000256" key="3">
    <source>
        <dbReference type="ARBA" id="ARBA00022840"/>
    </source>
</evidence>
<evidence type="ECO:0000256" key="2">
    <source>
        <dbReference type="ARBA" id="ARBA00022741"/>
    </source>
</evidence>
<dbReference type="PANTHER" id="PTHR46268:SF27">
    <property type="entry name" value="UNIVERSAL STRESS PROTEIN RV2623"/>
    <property type="match status" value="1"/>
</dbReference>
<evidence type="ECO:0000256" key="1">
    <source>
        <dbReference type="ARBA" id="ARBA00008791"/>
    </source>
</evidence>
<dbReference type="EMBL" id="CP021112">
    <property type="protein sequence ID" value="ARQ02797.1"/>
    <property type="molecule type" value="Genomic_DNA"/>
</dbReference>
<reference evidence="4 5" key="1">
    <citation type="submission" date="2017-05" db="EMBL/GenBank/DDBJ databases">
        <title>Full genome sequence of Pseudorhodoplanes sinuspersici.</title>
        <authorList>
            <person name="Dastgheib S.M.M."/>
            <person name="Shavandi M."/>
            <person name="Tirandaz H."/>
        </authorList>
    </citation>
    <scope>NUCLEOTIDE SEQUENCE [LARGE SCALE GENOMIC DNA]</scope>
    <source>
        <strain evidence="4 5">RIPI110</strain>
    </source>
</reference>
<dbReference type="AlphaFoldDB" id="A0A1W6ZZI0"/>
<dbReference type="GO" id="GO:0005524">
    <property type="term" value="F:ATP binding"/>
    <property type="evidence" value="ECO:0007669"/>
    <property type="project" value="UniProtKB-KW"/>
</dbReference>
<gene>
    <name evidence="4" type="ORF">CAK95_06470</name>
</gene>
<sequence length="294" mass="32595">MKRILVATDFSTRSDRALRRSILLARQYSADVTIIHVIDDDQPSRLLKAEEREAAGLLDDLAVTVREIDRVRCETRLVLGEPFEEIAETADVVRADVIVMGPHRRQALRDVFIGTTIERTIRHSFQPVIMANAVPAGRYDRVLVATDLSACSATAITKARELGILDHAKIAVVHALDTPVQSMTFRSSIPKDRLKEYFAEEEKRAAAELTEFLTKVGLQPSRSIVQCIELSAPETIGDCIREHKADLVVIGTHGRTGAEKFFLGSVAEEILRRSEIDVFVVPASSTSARLSQPQ</sequence>
<dbReference type="OrthoDB" id="5564966at2"/>
<accession>A0A1W6ZZI0</accession>
<protein>
    <submittedName>
        <fullName evidence="4">Universal stress protein UspA</fullName>
    </submittedName>
</protein>
<dbReference type="InterPro" id="IPR014729">
    <property type="entry name" value="Rossmann-like_a/b/a_fold"/>
</dbReference>
<dbReference type="InterPro" id="IPR006015">
    <property type="entry name" value="Universal_stress_UspA"/>
</dbReference>
<proteinExistence type="inferred from homology"/>
<dbReference type="KEGG" id="psin:CAK95_06470"/>
<dbReference type="InterPro" id="IPR006016">
    <property type="entry name" value="UspA"/>
</dbReference>
<dbReference type="SUPFAM" id="SSF52402">
    <property type="entry name" value="Adenine nucleotide alpha hydrolases-like"/>
    <property type="match status" value="2"/>
</dbReference>
<keyword evidence="2" id="KW-0547">Nucleotide-binding</keyword>
<dbReference type="Pfam" id="PF00582">
    <property type="entry name" value="Usp"/>
    <property type="match status" value="2"/>
</dbReference>
<dbReference type="PRINTS" id="PR01438">
    <property type="entry name" value="UNVRSLSTRESS"/>
</dbReference>
<keyword evidence="5" id="KW-1185">Reference proteome</keyword>
<keyword evidence="3" id="KW-0067">ATP-binding</keyword>
<name>A0A1W6ZZI0_9HYPH</name>
<evidence type="ECO:0000313" key="4">
    <source>
        <dbReference type="EMBL" id="ARQ02797.1"/>
    </source>
</evidence>
<organism evidence="4 5">
    <name type="scientific">Pseudorhodoplanes sinuspersici</name>
    <dbReference type="NCBI Taxonomy" id="1235591"/>
    <lineage>
        <taxon>Bacteria</taxon>
        <taxon>Pseudomonadati</taxon>
        <taxon>Pseudomonadota</taxon>
        <taxon>Alphaproteobacteria</taxon>
        <taxon>Hyphomicrobiales</taxon>
        <taxon>Pseudorhodoplanes</taxon>
    </lineage>
</organism>
<dbReference type="Gene3D" id="3.40.50.620">
    <property type="entry name" value="HUPs"/>
    <property type="match status" value="2"/>
</dbReference>
<dbReference type="PANTHER" id="PTHR46268">
    <property type="entry name" value="STRESS RESPONSE PROTEIN NHAX"/>
    <property type="match status" value="1"/>
</dbReference>